<feature type="repeat" description="TPR" evidence="1">
    <location>
        <begin position="147"/>
        <end position="180"/>
    </location>
</feature>
<dbReference type="AlphaFoldDB" id="A0A411E694"/>
<evidence type="ECO:0000256" key="2">
    <source>
        <dbReference type="SAM" id="SignalP"/>
    </source>
</evidence>
<dbReference type="PANTHER" id="PTHR12558">
    <property type="entry name" value="CELL DIVISION CYCLE 16,23,27"/>
    <property type="match status" value="1"/>
</dbReference>
<feature type="repeat" description="TPR" evidence="1">
    <location>
        <begin position="46"/>
        <end position="79"/>
    </location>
</feature>
<name>A0A411E694_9FLAO</name>
<dbReference type="PROSITE" id="PS51257">
    <property type="entry name" value="PROKAR_LIPOPROTEIN"/>
    <property type="match status" value="1"/>
</dbReference>
<dbReference type="RefSeq" id="WP_129601957.1">
    <property type="nucleotide sequence ID" value="NZ_CP035544.1"/>
</dbReference>
<evidence type="ECO:0000313" key="4">
    <source>
        <dbReference type="Proteomes" id="UP000290889"/>
    </source>
</evidence>
<dbReference type="SMART" id="SM00671">
    <property type="entry name" value="SEL1"/>
    <property type="match status" value="3"/>
</dbReference>
<dbReference type="PANTHER" id="PTHR12558:SF13">
    <property type="entry name" value="CELL DIVISION CYCLE PROTEIN 27 HOMOLOG"/>
    <property type="match status" value="1"/>
</dbReference>
<dbReference type="EMBL" id="CP035544">
    <property type="protein sequence ID" value="QBA63199.1"/>
    <property type="molecule type" value="Genomic_DNA"/>
</dbReference>
<feature type="signal peptide" evidence="2">
    <location>
        <begin position="1"/>
        <end position="26"/>
    </location>
</feature>
<dbReference type="SUPFAM" id="SSF48452">
    <property type="entry name" value="TPR-like"/>
    <property type="match status" value="2"/>
</dbReference>
<dbReference type="PROSITE" id="PS50293">
    <property type="entry name" value="TPR_REGION"/>
    <property type="match status" value="1"/>
</dbReference>
<keyword evidence="2" id="KW-0732">Signal</keyword>
<gene>
    <name evidence="3" type="ORF">EQY75_00680</name>
</gene>
<dbReference type="OrthoDB" id="9815059at2"/>
<dbReference type="PROSITE" id="PS50005">
    <property type="entry name" value="TPR"/>
    <property type="match status" value="3"/>
</dbReference>
<dbReference type="Pfam" id="PF14559">
    <property type="entry name" value="TPR_19"/>
    <property type="match status" value="1"/>
</dbReference>
<protein>
    <submittedName>
        <fullName evidence="3">Tetratricopeptide repeat protein</fullName>
    </submittedName>
</protein>
<feature type="repeat" description="TPR" evidence="1">
    <location>
        <begin position="217"/>
        <end position="250"/>
    </location>
</feature>
<dbReference type="Proteomes" id="UP000290889">
    <property type="component" value="Chromosome"/>
</dbReference>
<dbReference type="InterPro" id="IPR011990">
    <property type="entry name" value="TPR-like_helical_dom_sf"/>
</dbReference>
<dbReference type="KEGG" id="mur:EQY75_00680"/>
<dbReference type="SUPFAM" id="SSF81901">
    <property type="entry name" value="HCP-like"/>
    <property type="match status" value="1"/>
</dbReference>
<feature type="chain" id="PRO_5019416221" evidence="2">
    <location>
        <begin position="27"/>
        <end position="500"/>
    </location>
</feature>
<evidence type="ECO:0000313" key="3">
    <source>
        <dbReference type="EMBL" id="QBA63199.1"/>
    </source>
</evidence>
<dbReference type="SMART" id="SM00028">
    <property type="entry name" value="TPR"/>
    <property type="match status" value="4"/>
</dbReference>
<accession>A0A411E694</accession>
<dbReference type="InterPro" id="IPR006597">
    <property type="entry name" value="Sel1-like"/>
</dbReference>
<evidence type="ECO:0000256" key="1">
    <source>
        <dbReference type="PROSITE-ProRule" id="PRU00339"/>
    </source>
</evidence>
<reference evidence="3 4" key="1">
    <citation type="submission" date="2019-01" db="EMBL/GenBank/DDBJ databases">
        <title>Muriicola soli sp. nov., isolated from soil.</title>
        <authorList>
            <person name="Kang H.J."/>
            <person name="Kim S.B."/>
        </authorList>
    </citation>
    <scope>NUCLEOTIDE SEQUENCE [LARGE SCALE GENOMIC DNA]</scope>
    <source>
        <strain evidence="3 4">MMS17-SY002</strain>
    </source>
</reference>
<dbReference type="InterPro" id="IPR019734">
    <property type="entry name" value="TPR_rpt"/>
</dbReference>
<keyword evidence="4" id="KW-1185">Reference proteome</keyword>
<dbReference type="Pfam" id="PF13432">
    <property type="entry name" value="TPR_16"/>
    <property type="match status" value="2"/>
</dbReference>
<dbReference type="Gene3D" id="1.25.40.10">
    <property type="entry name" value="Tetratricopeptide repeat domain"/>
    <property type="match status" value="3"/>
</dbReference>
<sequence>MFKTMKPAVWLSAALLCLFIACQSNKEPQMTYPEGEIPVSTTSDEAMQEFLKGLELLDQGNAQSARPYFDKALELDPDFVSARWYRANSASSAKDFAENRDKFLAMGAKANEGEKLMIEMIEANMANDREKRKELITELVEKYPKSARALDMMAGYYNGNDETAKAREIWSKAIAINPDHLPTITNLGFSYLFTTPKDYTKAQKYMEMAVAKAPESSRAQINLGDCYRAQGNLNKALGSYLKAAELDPNDDVAFSKAGHANSFLGNLEAARKNYKDSRAVSEMGLAGYNFEANTYILEGDHEKALAHLKNAIEEIDQKDVPSSNKLWTIMGLTSDCAAIAMHQGDSEALKGYVEDMKPMSGQMIEEINASGFTMNQNANMHFWEAMTSAVAGNYEAAAETAELIKSDMEASDNPNKFRRYHRVHAYVNFQQGNFEKALEHMAELDPDDVYNKYWMARAYKNMGDEEKAMQLAEEIVNDNFNSTQYVLILNEAKEMLAASS</sequence>
<keyword evidence="1" id="KW-0802">TPR repeat</keyword>
<proteinExistence type="predicted"/>
<organism evidence="3 4">
    <name type="scientific">Muriicola soli</name>
    <dbReference type="NCBI Taxonomy" id="2507538"/>
    <lineage>
        <taxon>Bacteria</taxon>
        <taxon>Pseudomonadati</taxon>
        <taxon>Bacteroidota</taxon>
        <taxon>Flavobacteriia</taxon>
        <taxon>Flavobacteriales</taxon>
        <taxon>Flavobacteriaceae</taxon>
        <taxon>Muriicola</taxon>
    </lineage>
</organism>